<evidence type="ECO:0000313" key="2">
    <source>
        <dbReference type="Proteomes" id="UP000007800"/>
    </source>
</evidence>
<name>C5LJY8_PERM5</name>
<dbReference type="Proteomes" id="UP000007800">
    <property type="component" value="Unassembled WGS sequence"/>
</dbReference>
<keyword evidence="2" id="KW-1185">Reference proteome</keyword>
<protein>
    <submittedName>
        <fullName evidence="1">Uncharacterized protein</fullName>
    </submittedName>
</protein>
<gene>
    <name evidence="1" type="ORF">Pmar_PMAR016025</name>
</gene>
<dbReference type="InParanoid" id="C5LJY8"/>
<evidence type="ECO:0000313" key="1">
    <source>
        <dbReference type="EMBL" id="EER02955.1"/>
    </source>
</evidence>
<dbReference type="RefSeq" id="XP_002771139.1">
    <property type="nucleotide sequence ID" value="XM_002771093.1"/>
</dbReference>
<dbReference type="AlphaFoldDB" id="C5LJY8"/>
<proteinExistence type="predicted"/>
<dbReference type="EMBL" id="GG682638">
    <property type="protein sequence ID" value="EER02955.1"/>
    <property type="molecule type" value="Genomic_DNA"/>
</dbReference>
<feature type="non-terminal residue" evidence="1">
    <location>
        <position position="1"/>
    </location>
</feature>
<accession>C5LJY8</accession>
<sequence length="55" mass="6331">AKMLRWLAAEDYRLRSGCDERIGLINLSVQLRDILLHPGKEDRGVRPEGKVVCRQ</sequence>
<dbReference type="GeneID" id="9051449"/>
<organism evidence="2">
    <name type="scientific">Perkinsus marinus (strain ATCC 50983 / TXsc)</name>
    <dbReference type="NCBI Taxonomy" id="423536"/>
    <lineage>
        <taxon>Eukaryota</taxon>
        <taxon>Sar</taxon>
        <taxon>Alveolata</taxon>
        <taxon>Perkinsozoa</taxon>
        <taxon>Perkinsea</taxon>
        <taxon>Perkinsida</taxon>
        <taxon>Perkinsidae</taxon>
        <taxon>Perkinsus</taxon>
    </lineage>
</organism>
<reference evidence="1 2" key="1">
    <citation type="submission" date="2008-07" db="EMBL/GenBank/DDBJ databases">
        <authorList>
            <person name="El-Sayed N."/>
            <person name="Caler E."/>
            <person name="Inman J."/>
            <person name="Amedeo P."/>
            <person name="Hass B."/>
            <person name="Wortman J."/>
        </authorList>
    </citation>
    <scope>NUCLEOTIDE SEQUENCE [LARGE SCALE GENOMIC DNA]</scope>
    <source>
        <strain evidence="2">ATCC 50983 / TXsc</strain>
    </source>
</reference>